<organism evidence="2 3">
    <name type="scientific">Comamonas resistens</name>
    <dbReference type="NCBI Taxonomy" id="3046670"/>
    <lineage>
        <taxon>Bacteria</taxon>
        <taxon>Pseudomonadati</taxon>
        <taxon>Pseudomonadota</taxon>
        <taxon>Betaproteobacteria</taxon>
        <taxon>Burkholderiales</taxon>
        <taxon>Comamonadaceae</taxon>
        <taxon>Comamonas</taxon>
    </lineage>
</organism>
<dbReference type="Gene3D" id="3.40.50.1820">
    <property type="entry name" value="alpha/beta hydrolase"/>
    <property type="match status" value="1"/>
</dbReference>
<feature type="domain" description="AB hydrolase-1" evidence="1">
    <location>
        <begin position="57"/>
        <end position="308"/>
    </location>
</feature>
<dbReference type="EMBL" id="CP125947">
    <property type="protein sequence ID" value="WHS67469.1"/>
    <property type="molecule type" value="Genomic_DNA"/>
</dbReference>
<dbReference type="RefSeq" id="WP_283488497.1">
    <property type="nucleotide sequence ID" value="NZ_CP125947.1"/>
</dbReference>
<dbReference type="InterPro" id="IPR050228">
    <property type="entry name" value="Carboxylesterase_BioH"/>
</dbReference>
<accession>A0ABY8SWP6</accession>
<evidence type="ECO:0000313" key="3">
    <source>
        <dbReference type="Proteomes" id="UP001240697"/>
    </source>
</evidence>
<dbReference type="Pfam" id="PF12697">
    <property type="entry name" value="Abhydrolase_6"/>
    <property type="match status" value="1"/>
</dbReference>
<proteinExistence type="predicted"/>
<reference evidence="2 3" key="1">
    <citation type="submission" date="2023-05" db="EMBL/GenBank/DDBJ databases">
        <authorList>
            <person name="Yin Y."/>
            <person name="Lu Z."/>
        </authorList>
    </citation>
    <scope>NUCLEOTIDE SEQUENCE [LARGE SCALE GENOMIC DNA]</scope>
    <source>
        <strain evidence="2 3">ZM22</strain>
    </source>
</reference>
<gene>
    <name evidence="2" type="ORF">QMY55_10320</name>
</gene>
<dbReference type="PANTHER" id="PTHR43194:SF2">
    <property type="entry name" value="PEROXISOMAL MEMBRANE PROTEIN LPX1"/>
    <property type="match status" value="1"/>
</dbReference>
<dbReference type="SUPFAM" id="SSF53474">
    <property type="entry name" value="alpha/beta-Hydrolases"/>
    <property type="match status" value="1"/>
</dbReference>
<dbReference type="GO" id="GO:0016787">
    <property type="term" value="F:hydrolase activity"/>
    <property type="evidence" value="ECO:0007669"/>
    <property type="project" value="UniProtKB-KW"/>
</dbReference>
<sequence length="338" mass="36914">MNQPTLNYVSCPGASAVAPSWANAQRRQEIASQPQGLHRMVYWEWNLTGDPRHPHVIVCVHGLSRQGRDFDALARELSRFARVICPDVAGRGESDWLADSRAYQVPVYAADMLALLAQLHLEAPIETLDWVGTSMGGLIGMGIAGQPGLPLPAPIRKLVLNDVGPVIEWQSLERIASYLGKSLQFPNFESAAAAMRLISLGFGPHSDEQWKQLSQAMVKPLSDEGVVLHYDPRIAEPMAGMTHEMAQAGEVLLWQLYDQIQAQVLLVRGADSDLLSQATAQSMRQRGPKALCVELEGVGHAPTLVAPGQIALIREFLQGDSDLPARLSLVQQAQEEAE</sequence>
<evidence type="ECO:0000313" key="2">
    <source>
        <dbReference type="EMBL" id="WHS67469.1"/>
    </source>
</evidence>
<protein>
    <submittedName>
        <fullName evidence="2">Alpha/beta hydrolase</fullName>
    </submittedName>
</protein>
<keyword evidence="2" id="KW-0378">Hydrolase</keyword>
<evidence type="ECO:0000259" key="1">
    <source>
        <dbReference type="Pfam" id="PF12697"/>
    </source>
</evidence>
<dbReference type="InterPro" id="IPR029058">
    <property type="entry name" value="AB_hydrolase_fold"/>
</dbReference>
<dbReference type="InterPro" id="IPR000073">
    <property type="entry name" value="AB_hydrolase_1"/>
</dbReference>
<dbReference type="PANTHER" id="PTHR43194">
    <property type="entry name" value="HYDROLASE ALPHA/BETA FOLD FAMILY"/>
    <property type="match status" value="1"/>
</dbReference>
<dbReference type="Proteomes" id="UP001240697">
    <property type="component" value="Chromosome"/>
</dbReference>
<name>A0ABY8SWP6_9BURK</name>
<keyword evidence="3" id="KW-1185">Reference proteome</keyword>